<dbReference type="GO" id="GO:0072344">
    <property type="term" value="P:rescue of stalled ribosome"/>
    <property type="evidence" value="ECO:0007669"/>
    <property type="project" value="InterPro"/>
</dbReference>
<evidence type="ECO:0000313" key="3">
    <source>
        <dbReference type="EMBL" id="CAB3365481.1"/>
    </source>
</evidence>
<feature type="compositionally biased region" description="Polar residues" evidence="1">
    <location>
        <begin position="70"/>
        <end position="84"/>
    </location>
</feature>
<feature type="domain" description="ASCH" evidence="2">
    <location>
        <begin position="380"/>
        <end position="491"/>
    </location>
</feature>
<dbReference type="OrthoDB" id="338816at2759"/>
<dbReference type="Pfam" id="PF23134">
    <property type="entry name" value="TRIP4_3rd"/>
    <property type="match status" value="1"/>
</dbReference>
<keyword evidence="4" id="KW-1185">Reference proteome</keyword>
<dbReference type="SMART" id="SM01022">
    <property type="entry name" value="ASCH"/>
    <property type="match status" value="1"/>
</dbReference>
<dbReference type="InterPro" id="IPR056993">
    <property type="entry name" value="TRIP4_3rd_dom"/>
</dbReference>
<feature type="compositionally biased region" description="Basic and acidic residues" evidence="1">
    <location>
        <begin position="89"/>
        <end position="99"/>
    </location>
</feature>
<comment type="caution">
    <text evidence="3">The sequence shown here is derived from an EMBL/GenBank/DDBJ whole genome shotgun (WGS) entry which is preliminary data.</text>
</comment>
<dbReference type="PANTHER" id="PTHR12963:SF4">
    <property type="entry name" value="ACTIVATING SIGNAL COINTEGRATOR 1"/>
    <property type="match status" value="1"/>
</dbReference>
<evidence type="ECO:0000256" key="1">
    <source>
        <dbReference type="SAM" id="MobiDB-lite"/>
    </source>
</evidence>
<dbReference type="InterPro" id="IPR007374">
    <property type="entry name" value="ASCH_domain"/>
</dbReference>
<feature type="region of interest" description="Disordered" evidence="1">
    <location>
        <begin position="330"/>
        <end position="354"/>
    </location>
</feature>
<reference evidence="3 4" key="1">
    <citation type="submission" date="2020-04" db="EMBL/GenBank/DDBJ databases">
        <authorList>
            <person name="Alioto T."/>
            <person name="Alioto T."/>
            <person name="Gomez Garrido J."/>
        </authorList>
    </citation>
    <scope>NUCLEOTIDE SEQUENCE [LARGE SCALE GENOMIC DNA]</scope>
</reference>
<dbReference type="CDD" id="cd06554">
    <property type="entry name" value="ASCH_ASC-1_like"/>
    <property type="match status" value="1"/>
</dbReference>
<protein>
    <recommendedName>
        <fullName evidence="2">ASCH domain-containing protein</fullName>
    </recommendedName>
</protein>
<name>A0A8S1C9K8_9INSE</name>
<dbReference type="Proteomes" id="UP000494165">
    <property type="component" value="Unassembled WGS sequence"/>
</dbReference>
<dbReference type="InterPro" id="IPR056994">
    <property type="entry name" value="TRI4_N"/>
</dbReference>
<dbReference type="InterPro" id="IPR009349">
    <property type="entry name" value="TRIP4/RQT4_C2HC5_Znf"/>
</dbReference>
<dbReference type="FunFam" id="2.30.130.30:FF:000006">
    <property type="entry name" value="Putative_zinc_finger_motif_-_C2HC5-type /ASCH_domain_containing_protein_-_putative"/>
    <property type="match status" value="1"/>
</dbReference>
<dbReference type="GO" id="GO:0008270">
    <property type="term" value="F:zinc ion binding"/>
    <property type="evidence" value="ECO:0007669"/>
    <property type="project" value="InterPro"/>
</dbReference>
<accession>A0A8S1C9K8</accession>
<dbReference type="AlphaFoldDB" id="A0A8S1C9K8"/>
<sequence length="532" mass="61094">MAEIGDWINTKLSKFLSFPAPPDLIDYICSINNEKDFQEYFTSLLDYKDPEQVAFVNELAQKLLSKDQTKGTNKQSSGTKQPLAQKSLELNKVEEETPRKREKFPTLVSNEQPKQKSPPKEQQGKKKTKFVNIYSNEGRQKDVITVPGRHKCCCEATKHELVNNCLSCGRIVCGQEGPGPCLFCGKLVCTKDQARIVGRGSKKSEKLVQHLMKLTEDPKMDKAIEKKNKLLEYDKQNFKMTRVIDDQKDFYALSTWQSEKERSHIQKKEQEMMNLKYGSRRDKKFTIDFSGRKVYEDEIVEEQFNPDDDPVLKQIRSDALKEVLKERPALDSNPTLSHKPQFVEVGGSNPVNLPKKRAELSEGRIQDKEFLEMSDHAKCLSMHQPYASLLVRGIKMHEGRNWYTKHRGPLWIAAAAHEPTQEEIKEVENAHAHIAKSESLEFPKNYPVKCLLGKVSVVDCLGQEEYRIEYPDGLSESPFVFICENPEELPFFLPIKGQHKIYNMDRALHHAAVTSLKRKGLLQNQKRLDASR</sequence>
<dbReference type="SUPFAM" id="SSF88697">
    <property type="entry name" value="PUA domain-like"/>
    <property type="match status" value="1"/>
</dbReference>
<dbReference type="PANTHER" id="PTHR12963">
    <property type="entry name" value="THYROID RECEPTOR INTERACTING PROTEIN RELATED"/>
    <property type="match status" value="1"/>
</dbReference>
<evidence type="ECO:0000259" key="2">
    <source>
        <dbReference type="SMART" id="SM01022"/>
    </source>
</evidence>
<evidence type="ECO:0000313" key="4">
    <source>
        <dbReference type="Proteomes" id="UP000494165"/>
    </source>
</evidence>
<dbReference type="GO" id="GO:0005634">
    <property type="term" value="C:nucleus"/>
    <property type="evidence" value="ECO:0007669"/>
    <property type="project" value="InterPro"/>
</dbReference>
<dbReference type="InterPro" id="IPR039128">
    <property type="entry name" value="TRIP4-like"/>
</dbReference>
<dbReference type="GO" id="GO:0180022">
    <property type="term" value="C:RQC-trigger complex"/>
    <property type="evidence" value="ECO:0007669"/>
    <property type="project" value="InterPro"/>
</dbReference>
<dbReference type="EMBL" id="CADEPI010000020">
    <property type="protein sequence ID" value="CAB3365481.1"/>
    <property type="molecule type" value="Genomic_DNA"/>
</dbReference>
<dbReference type="InterPro" id="IPR015947">
    <property type="entry name" value="PUA-like_sf"/>
</dbReference>
<proteinExistence type="predicted"/>
<dbReference type="Pfam" id="PF06221">
    <property type="entry name" value="zf-C2HC5"/>
    <property type="match status" value="1"/>
</dbReference>
<dbReference type="Gene3D" id="2.30.130.30">
    <property type="entry name" value="Hypothetical protein"/>
    <property type="match status" value="1"/>
</dbReference>
<gene>
    <name evidence="3" type="ORF">CLODIP_2_CD06190</name>
</gene>
<feature type="region of interest" description="Disordered" evidence="1">
    <location>
        <begin position="66"/>
        <end position="128"/>
    </location>
</feature>
<dbReference type="Pfam" id="PF23135">
    <property type="entry name" value="TRI4_N"/>
    <property type="match status" value="1"/>
</dbReference>
<organism evidence="3 4">
    <name type="scientific">Cloeon dipterum</name>
    <dbReference type="NCBI Taxonomy" id="197152"/>
    <lineage>
        <taxon>Eukaryota</taxon>
        <taxon>Metazoa</taxon>
        <taxon>Ecdysozoa</taxon>
        <taxon>Arthropoda</taxon>
        <taxon>Hexapoda</taxon>
        <taxon>Insecta</taxon>
        <taxon>Pterygota</taxon>
        <taxon>Palaeoptera</taxon>
        <taxon>Ephemeroptera</taxon>
        <taxon>Pisciforma</taxon>
        <taxon>Baetidae</taxon>
        <taxon>Cloeon</taxon>
    </lineage>
</organism>
<dbReference type="Pfam" id="PF04266">
    <property type="entry name" value="ASCH"/>
    <property type="match status" value="1"/>
</dbReference>